<evidence type="ECO:0000256" key="4">
    <source>
        <dbReference type="ARBA" id="ARBA00022723"/>
    </source>
</evidence>
<comment type="pathway">
    <text evidence="9">tRNA modification; tRNA-queuosine biosynthesis.</text>
</comment>
<name>A0ABX5F8T4_9CHRO</name>
<comment type="subcellular location">
    <subcellularLocation>
        <location evidence="9">Cytoplasm</location>
    </subcellularLocation>
</comment>
<feature type="binding site" evidence="9">
    <location>
        <position position="189"/>
    </location>
    <ligand>
        <name>[4Fe-4S] cluster</name>
        <dbReference type="ChEBI" id="CHEBI:49883"/>
        <label>1</label>
    </ligand>
</feature>
<evidence type="ECO:0000313" key="12">
    <source>
        <dbReference type="Proteomes" id="UP000238218"/>
    </source>
</evidence>
<feature type="binding site" evidence="9">
    <location>
        <position position="64"/>
    </location>
    <ligand>
        <name>cob(II)alamin</name>
        <dbReference type="ChEBI" id="CHEBI:16304"/>
    </ligand>
</feature>
<feature type="binding site" evidence="9">
    <location>
        <position position="135"/>
    </location>
    <ligand>
        <name>cob(II)alamin</name>
        <dbReference type="ChEBI" id="CHEBI:16304"/>
    </ligand>
</feature>
<evidence type="ECO:0000259" key="10">
    <source>
        <dbReference type="PROSITE" id="PS51379"/>
    </source>
</evidence>
<evidence type="ECO:0000256" key="6">
    <source>
        <dbReference type="ARBA" id="ARBA00023002"/>
    </source>
</evidence>
<comment type="caution">
    <text evidence="11">The sequence shown here is derived from an EMBL/GenBank/DDBJ whole genome shotgun (WGS) entry which is preliminary data.</text>
</comment>
<feature type="binding site" evidence="9">
    <location>
        <begin position="243"/>
        <end position="244"/>
    </location>
    <ligand>
        <name>cob(II)alamin</name>
        <dbReference type="ChEBI" id="CHEBI:16304"/>
    </ligand>
</feature>
<comment type="cofactor">
    <cofactor evidence="9">
        <name>[4Fe-4S] cluster</name>
        <dbReference type="ChEBI" id="CHEBI:49883"/>
    </cofactor>
    <text evidence="9">Binds 2 [4Fe-4S] clusters per monomer.</text>
</comment>
<protein>
    <recommendedName>
        <fullName evidence="9">Epoxyqueuosine reductase</fullName>
        <ecNumber evidence="9">1.17.99.6</ecNumber>
    </recommendedName>
    <alternativeName>
        <fullName evidence="9">Queuosine biosynthesis protein QueG</fullName>
    </alternativeName>
</protein>
<dbReference type="HAMAP" id="MF_00916">
    <property type="entry name" value="QueG"/>
    <property type="match status" value="1"/>
</dbReference>
<keyword evidence="9" id="KW-0170">Cobalt</keyword>
<dbReference type="InterPro" id="IPR017900">
    <property type="entry name" value="4Fe4S_Fe_S_CS"/>
</dbReference>
<keyword evidence="6 9" id="KW-0560">Oxidoreductase</keyword>
<feature type="domain" description="4Fe-4S ferredoxin-type" evidence="10">
    <location>
        <begin position="179"/>
        <end position="209"/>
    </location>
</feature>
<feature type="binding site" evidence="9">
    <location>
        <position position="215"/>
    </location>
    <ligand>
        <name>[4Fe-4S] cluster</name>
        <dbReference type="ChEBI" id="CHEBI:49883"/>
        <label>2</label>
    </ligand>
</feature>
<keyword evidence="3 9" id="KW-0819">tRNA processing</keyword>
<dbReference type="Gene3D" id="3.30.70.20">
    <property type="match status" value="1"/>
</dbReference>
<reference evidence="11 12" key="1">
    <citation type="submission" date="2018-03" db="EMBL/GenBank/DDBJ databases">
        <title>The ancient ancestry and fast evolution of plastids.</title>
        <authorList>
            <person name="Moore K.R."/>
            <person name="Magnabosco C."/>
            <person name="Momper L."/>
            <person name="Gold D.A."/>
            <person name="Bosak T."/>
            <person name="Fournier G.P."/>
        </authorList>
    </citation>
    <scope>NUCLEOTIDE SEQUENCE [LARGE SCALE GENOMIC DNA]</scope>
    <source>
        <strain evidence="11 12">CCALA 015</strain>
    </source>
</reference>
<proteinExistence type="inferred from homology"/>
<accession>A0ABX5F8T4</accession>
<keyword evidence="12" id="KW-1185">Reference proteome</keyword>
<evidence type="ECO:0000256" key="1">
    <source>
        <dbReference type="ARBA" id="ARBA00022485"/>
    </source>
</evidence>
<feature type="binding site" evidence="9">
    <location>
        <position position="243"/>
    </location>
    <ligand>
        <name>[4Fe-4S] cluster</name>
        <dbReference type="ChEBI" id="CHEBI:49883"/>
        <label>2</label>
    </ligand>
</feature>
<comment type="function">
    <text evidence="9">Catalyzes the conversion of epoxyqueuosine (oQ) to queuosine (Q), which is a hypermodified base found in the wobble positions of tRNA(Asp), tRNA(Asn), tRNA(His) and tRNA(Tyr).</text>
</comment>
<comment type="caution">
    <text evidence="9">Lacks conserved residue(s) required for the propagation of feature annotation.</text>
</comment>
<dbReference type="InterPro" id="IPR017896">
    <property type="entry name" value="4Fe4S_Fe-S-bd"/>
</dbReference>
<feature type="binding site" evidence="9">
    <location>
        <position position="156"/>
    </location>
    <ligand>
        <name>cob(II)alamin</name>
        <dbReference type="ChEBI" id="CHEBI:16304"/>
    </ligand>
</feature>
<dbReference type="Proteomes" id="UP000238218">
    <property type="component" value="Unassembled WGS sequence"/>
</dbReference>
<keyword evidence="8 9" id="KW-0411">Iron-sulfur</keyword>
<dbReference type="InterPro" id="IPR013542">
    <property type="entry name" value="QueG_DUF1730"/>
</dbReference>
<dbReference type="PROSITE" id="PS51379">
    <property type="entry name" value="4FE4S_FER_2"/>
    <property type="match status" value="1"/>
</dbReference>
<dbReference type="NCBIfam" id="TIGR00276">
    <property type="entry name" value="tRNA epoxyqueuosine(34) reductase QueG"/>
    <property type="match status" value="1"/>
</dbReference>
<dbReference type="EC" id="1.17.99.6" evidence="9"/>
<keyword evidence="9" id="KW-0846">Cobalamin</keyword>
<feature type="binding site" evidence="9">
    <location>
        <position position="199"/>
    </location>
    <ligand>
        <name>[4Fe-4S] cluster</name>
        <dbReference type="ChEBI" id="CHEBI:49883"/>
        <label>2</label>
    </ligand>
</feature>
<dbReference type="RefSeq" id="WP_106222201.1">
    <property type="nucleotide sequence ID" value="NZ_PVWP01000008.1"/>
</dbReference>
<feature type="binding site" evidence="9">
    <location>
        <position position="159"/>
    </location>
    <ligand>
        <name>cob(II)alamin</name>
        <dbReference type="ChEBI" id="CHEBI:16304"/>
    </ligand>
</feature>
<evidence type="ECO:0000256" key="9">
    <source>
        <dbReference type="HAMAP-Rule" id="MF_00916"/>
    </source>
</evidence>
<gene>
    <name evidence="9 11" type="primary">queG</name>
    <name evidence="11" type="ORF">C7B81_12515</name>
</gene>
<feature type="binding site" evidence="9">
    <location>
        <position position="170"/>
    </location>
    <ligand>
        <name>cob(II)alamin</name>
        <dbReference type="ChEBI" id="CHEBI:16304"/>
    </ligand>
</feature>
<dbReference type="SUPFAM" id="SSF46548">
    <property type="entry name" value="alpha-helical ferredoxin"/>
    <property type="match status" value="1"/>
</dbReference>
<feature type="binding site" evidence="9">
    <location>
        <position position="195"/>
    </location>
    <ligand>
        <name>[4Fe-4S] cluster</name>
        <dbReference type="ChEBI" id="CHEBI:49883"/>
        <label>1</label>
    </ligand>
</feature>
<evidence type="ECO:0000256" key="8">
    <source>
        <dbReference type="ARBA" id="ARBA00023014"/>
    </source>
</evidence>
<keyword evidence="4 9" id="KW-0479">Metal-binding</keyword>
<dbReference type="EMBL" id="PVWP01000008">
    <property type="protein sequence ID" value="PSB36749.1"/>
    <property type="molecule type" value="Genomic_DNA"/>
</dbReference>
<keyword evidence="2 9" id="KW-0963">Cytoplasm</keyword>
<organism evidence="11 12">
    <name type="scientific">Aphanothece cf. minutissima CCALA 015</name>
    <dbReference type="NCBI Taxonomy" id="2107695"/>
    <lineage>
        <taxon>Bacteria</taxon>
        <taxon>Bacillati</taxon>
        <taxon>Cyanobacteriota</taxon>
        <taxon>Cyanophyceae</taxon>
        <taxon>Oscillatoriophycideae</taxon>
        <taxon>Chroococcales</taxon>
        <taxon>Aphanothecaceae</taxon>
        <taxon>Aphanothece</taxon>
    </lineage>
</organism>
<dbReference type="PROSITE" id="PS00198">
    <property type="entry name" value="4FE4S_FER_1"/>
    <property type="match status" value="1"/>
</dbReference>
<dbReference type="PANTHER" id="PTHR30002:SF4">
    <property type="entry name" value="EPOXYQUEUOSINE REDUCTASE"/>
    <property type="match status" value="1"/>
</dbReference>
<feature type="active site" description="Proton donor" evidence="9">
    <location>
        <position position="135"/>
    </location>
</feature>
<evidence type="ECO:0000313" key="11">
    <source>
        <dbReference type="EMBL" id="PSB36749.1"/>
    </source>
</evidence>
<evidence type="ECO:0000256" key="5">
    <source>
        <dbReference type="ARBA" id="ARBA00022785"/>
    </source>
</evidence>
<comment type="similarity">
    <text evidence="9">Belongs to the QueG family.</text>
</comment>
<dbReference type="PANTHER" id="PTHR30002">
    <property type="entry name" value="EPOXYQUEUOSINE REDUCTASE"/>
    <property type="match status" value="1"/>
</dbReference>
<evidence type="ECO:0000256" key="3">
    <source>
        <dbReference type="ARBA" id="ARBA00022694"/>
    </source>
</evidence>
<comment type="cofactor">
    <cofactor evidence="9">
        <name>cob(II)alamin</name>
        <dbReference type="ChEBI" id="CHEBI:16304"/>
    </cofactor>
</comment>
<comment type="subunit">
    <text evidence="9">Monomer.</text>
</comment>
<feature type="binding site" evidence="9">
    <location>
        <position position="192"/>
    </location>
    <ligand>
        <name>[4Fe-4S] cluster</name>
        <dbReference type="ChEBI" id="CHEBI:49883"/>
        <label>1</label>
    </ligand>
</feature>
<dbReference type="Pfam" id="PF08331">
    <property type="entry name" value="QueG_DUF1730"/>
    <property type="match status" value="1"/>
</dbReference>
<evidence type="ECO:0000256" key="7">
    <source>
        <dbReference type="ARBA" id="ARBA00023004"/>
    </source>
</evidence>
<feature type="binding site" evidence="9">
    <location>
        <position position="250"/>
    </location>
    <ligand>
        <name>[4Fe-4S] cluster</name>
        <dbReference type="ChEBI" id="CHEBI:49883"/>
        <label>1</label>
    </ligand>
</feature>
<feature type="binding site" evidence="9">
    <location>
        <position position="246"/>
    </location>
    <ligand>
        <name>[4Fe-4S] cluster</name>
        <dbReference type="ChEBI" id="CHEBI:49883"/>
        <label>2</label>
    </ligand>
</feature>
<sequence>MTDPGSLSALAAALRARAEGLGFAPVGLAAVPGSRRLPLRTAALERWLAAGHQAGMGWMEDPRRRRIEALLPGVRSVLAVGWNYHVAHGRAPGSLRVARYGWGRDYHRVIDGRLRQLGRWLEQAAPGSTWRACVDSAPLLDKAWAEEAGLGWIGKNGNLIHRRRGSWMLLGHLLTSLDLPPDRPAEPLCGACTACIDACPTGALDEPFVVDARRCIAYHTIENRQEALPAAIAGRLEGWVAGCDICQEVCPWNRRPLPVATDADVQPRPWLLDLRGAEALGWSDGDWDERLRASALRRIRPAMWRRNIRAALAGGWGQRGTAP</sequence>
<keyword evidence="5 9" id="KW-0671">Queuosine biosynthesis</keyword>
<keyword evidence="7 9" id="KW-0408">Iron</keyword>
<dbReference type="InterPro" id="IPR004453">
    <property type="entry name" value="QueG"/>
</dbReference>
<keyword evidence="1 9" id="KW-0004">4Fe-4S</keyword>
<dbReference type="Pfam" id="PF13484">
    <property type="entry name" value="Fer4_16"/>
    <property type="match status" value="1"/>
</dbReference>
<evidence type="ECO:0000256" key="2">
    <source>
        <dbReference type="ARBA" id="ARBA00022490"/>
    </source>
</evidence>
<comment type="catalytic activity">
    <reaction evidence="9">
        <text>epoxyqueuosine(34) in tRNA + AH2 = queuosine(34) in tRNA + A + H2O</text>
        <dbReference type="Rhea" id="RHEA:32159"/>
        <dbReference type="Rhea" id="RHEA-COMP:18571"/>
        <dbReference type="Rhea" id="RHEA-COMP:18582"/>
        <dbReference type="ChEBI" id="CHEBI:13193"/>
        <dbReference type="ChEBI" id="CHEBI:15377"/>
        <dbReference type="ChEBI" id="CHEBI:17499"/>
        <dbReference type="ChEBI" id="CHEBI:194431"/>
        <dbReference type="ChEBI" id="CHEBI:194443"/>
        <dbReference type="EC" id="1.17.99.6"/>
    </reaction>
</comment>